<evidence type="ECO:0000313" key="2">
    <source>
        <dbReference type="EnsemblPlants" id="AET6Gv20224200.19"/>
    </source>
</evidence>
<reference evidence="3" key="2">
    <citation type="journal article" date="2017" name="Nat. Plants">
        <title>The Aegilops tauschii genome reveals multiple impacts of transposons.</title>
        <authorList>
            <person name="Zhao G."/>
            <person name="Zou C."/>
            <person name="Li K."/>
            <person name="Wang K."/>
            <person name="Li T."/>
            <person name="Gao L."/>
            <person name="Zhang X."/>
            <person name="Wang H."/>
            <person name="Yang Z."/>
            <person name="Liu X."/>
            <person name="Jiang W."/>
            <person name="Mao L."/>
            <person name="Kong X."/>
            <person name="Jiao Y."/>
            <person name="Jia J."/>
        </authorList>
    </citation>
    <scope>NUCLEOTIDE SEQUENCE [LARGE SCALE GENOMIC DNA]</scope>
    <source>
        <strain evidence="3">cv. AL8/78</strain>
    </source>
</reference>
<feature type="region of interest" description="Disordered" evidence="1">
    <location>
        <begin position="73"/>
        <end position="125"/>
    </location>
</feature>
<dbReference type="EnsemblPlants" id="AET6Gv20224200.19">
    <property type="protein sequence ID" value="AET6Gv20224200.19"/>
    <property type="gene ID" value="AET6Gv20224200"/>
</dbReference>
<reference evidence="3" key="1">
    <citation type="journal article" date="2014" name="Science">
        <title>Ancient hybridizations among the ancestral genomes of bread wheat.</title>
        <authorList>
            <consortium name="International Wheat Genome Sequencing Consortium,"/>
            <person name="Marcussen T."/>
            <person name="Sandve S.R."/>
            <person name="Heier L."/>
            <person name="Spannagl M."/>
            <person name="Pfeifer M."/>
            <person name="Jakobsen K.S."/>
            <person name="Wulff B.B."/>
            <person name="Steuernagel B."/>
            <person name="Mayer K.F."/>
            <person name="Olsen O.A."/>
        </authorList>
    </citation>
    <scope>NUCLEOTIDE SEQUENCE [LARGE SCALE GENOMIC DNA]</scope>
    <source>
        <strain evidence="3">cv. AL8/78</strain>
    </source>
</reference>
<feature type="compositionally biased region" description="Basic residues" evidence="1">
    <location>
        <begin position="1"/>
        <end position="15"/>
    </location>
</feature>
<name>A0A453N563_AEGTS</name>
<protein>
    <submittedName>
        <fullName evidence="2">Uncharacterized protein</fullName>
    </submittedName>
</protein>
<reference evidence="2" key="5">
    <citation type="journal article" date="2021" name="G3 (Bethesda)">
        <title>Aegilops tauschii genome assembly Aet v5.0 features greater sequence contiguity and improved annotation.</title>
        <authorList>
            <person name="Wang L."/>
            <person name="Zhu T."/>
            <person name="Rodriguez J.C."/>
            <person name="Deal K.R."/>
            <person name="Dubcovsky J."/>
            <person name="McGuire P.E."/>
            <person name="Lux T."/>
            <person name="Spannagl M."/>
            <person name="Mayer K.F.X."/>
            <person name="Baldrich P."/>
            <person name="Meyers B.C."/>
            <person name="Huo N."/>
            <person name="Gu Y.Q."/>
            <person name="Zhou H."/>
            <person name="Devos K.M."/>
            <person name="Bennetzen J.L."/>
            <person name="Unver T."/>
            <person name="Budak H."/>
            <person name="Gulick P.J."/>
            <person name="Galiba G."/>
            <person name="Kalapos B."/>
            <person name="Nelson D.R."/>
            <person name="Li P."/>
            <person name="You F.M."/>
            <person name="Luo M.C."/>
            <person name="Dvorak J."/>
        </authorList>
    </citation>
    <scope>NUCLEOTIDE SEQUENCE [LARGE SCALE GENOMIC DNA]</scope>
    <source>
        <strain evidence="2">cv. AL8/78</strain>
    </source>
</reference>
<dbReference type="Gramene" id="AET6Gv20224200.19">
    <property type="protein sequence ID" value="AET6Gv20224200.19"/>
    <property type="gene ID" value="AET6Gv20224200"/>
</dbReference>
<organism evidence="2 3">
    <name type="scientific">Aegilops tauschii subsp. strangulata</name>
    <name type="common">Goatgrass</name>
    <dbReference type="NCBI Taxonomy" id="200361"/>
    <lineage>
        <taxon>Eukaryota</taxon>
        <taxon>Viridiplantae</taxon>
        <taxon>Streptophyta</taxon>
        <taxon>Embryophyta</taxon>
        <taxon>Tracheophyta</taxon>
        <taxon>Spermatophyta</taxon>
        <taxon>Magnoliopsida</taxon>
        <taxon>Liliopsida</taxon>
        <taxon>Poales</taxon>
        <taxon>Poaceae</taxon>
        <taxon>BOP clade</taxon>
        <taxon>Pooideae</taxon>
        <taxon>Triticodae</taxon>
        <taxon>Triticeae</taxon>
        <taxon>Triticinae</taxon>
        <taxon>Aegilops</taxon>
    </lineage>
</organism>
<proteinExistence type="predicted"/>
<evidence type="ECO:0000256" key="1">
    <source>
        <dbReference type="SAM" id="MobiDB-lite"/>
    </source>
</evidence>
<reference evidence="2" key="3">
    <citation type="journal article" date="2017" name="Nature">
        <title>Genome sequence of the progenitor of the wheat D genome Aegilops tauschii.</title>
        <authorList>
            <person name="Luo M.C."/>
            <person name="Gu Y.Q."/>
            <person name="Puiu D."/>
            <person name="Wang H."/>
            <person name="Twardziok S.O."/>
            <person name="Deal K.R."/>
            <person name="Huo N."/>
            <person name="Zhu T."/>
            <person name="Wang L."/>
            <person name="Wang Y."/>
            <person name="McGuire P.E."/>
            <person name="Liu S."/>
            <person name="Long H."/>
            <person name="Ramasamy R.K."/>
            <person name="Rodriguez J.C."/>
            <person name="Van S.L."/>
            <person name="Yuan L."/>
            <person name="Wang Z."/>
            <person name="Xia Z."/>
            <person name="Xiao L."/>
            <person name="Anderson O.D."/>
            <person name="Ouyang S."/>
            <person name="Liang Y."/>
            <person name="Zimin A.V."/>
            <person name="Pertea G."/>
            <person name="Qi P."/>
            <person name="Bennetzen J.L."/>
            <person name="Dai X."/>
            <person name="Dawson M.W."/>
            <person name="Muller H.G."/>
            <person name="Kugler K."/>
            <person name="Rivarola-Duarte L."/>
            <person name="Spannagl M."/>
            <person name="Mayer K.F.X."/>
            <person name="Lu F.H."/>
            <person name="Bevan M.W."/>
            <person name="Leroy P."/>
            <person name="Li P."/>
            <person name="You F.M."/>
            <person name="Sun Q."/>
            <person name="Liu Z."/>
            <person name="Lyons E."/>
            <person name="Wicker T."/>
            <person name="Salzberg S.L."/>
            <person name="Devos K.M."/>
            <person name="Dvorak J."/>
        </authorList>
    </citation>
    <scope>NUCLEOTIDE SEQUENCE [LARGE SCALE GENOMIC DNA]</scope>
    <source>
        <strain evidence="2">cv. AL8/78</strain>
    </source>
</reference>
<accession>A0A453N563</accession>
<dbReference type="AlphaFoldDB" id="A0A453N563"/>
<keyword evidence="3" id="KW-1185">Reference proteome</keyword>
<feature type="region of interest" description="Disordered" evidence="1">
    <location>
        <begin position="1"/>
        <end position="57"/>
    </location>
</feature>
<feature type="compositionally biased region" description="Pro residues" evidence="1">
    <location>
        <begin position="108"/>
        <end position="121"/>
    </location>
</feature>
<feature type="compositionally biased region" description="Low complexity" evidence="1">
    <location>
        <begin position="73"/>
        <end position="90"/>
    </location>
</feature>
<dbReference type="Proteomes" id="UP000015105">
    <property type="component" value="Chromosome 6D"/>
</dbReference>
<reference evidence="2" key="4">
    <citation type="submission" date="2019-03" db="UniProtKB">
        <authorList>
            <consortium name="EnsemblPlants"/>
        </authorList>
    </citation>
    <scope>IDENTIFICATION</scope>
</reference>
<evidence type="ECO:0000313" key="3">
    <source>
        <dbReference type="Proteomes" id="UP000015105"/>
    </source>
</evidence>
<sequence length="231" mass="24975">TQFTPRTRRVRHVLRRLSPPARWPLRRAGTTPGPPPVGRRRAPTACPRFSSSCPTPRLPAPPLPVSLLALSSLSASPSSSPHGASLSFSSHPPPSPRPHSRPCRTLHPSPPSHRPPPPPLPRFGFSPPLTSASAAVLHLSLPARITPDQYSASHVPFSLVNIHQLNLARVLFDEMPQSLFLRNAAVWCSPGPPRLAALLPKLSTLPLPPPPALRFRLALPPAILIFLSSQK</sequence>